<dbReference type="OrthoDB" id="414133at2759"/>
<dbReference type="GO" id="GO:0032259">
    <property type="term" value="P:methylation"/>
    <property type="evidence" value="ECO:0007669"/>
    <property type="project" value="UniProtKB-KW"/>
</dbReference>
<reference evidence="7" key="1">
    <citation type="submission" date="2020-03" db="EMBL/GenBank/DDBJ databases">
        <title>Draft Genome Sequence of Cylindrodendrum hubeiense.</title>
        <authorList>
            <person name="Buettner E."/>
            <person name="Kellner H."/>
        </authorList>
    </citation>
    <scope>NUCLEOTIDE SEQUENCE</scope>
    <source>
        <strain evidence="7">IHI 201604</strain>
    </source>
</reference>
<dbReference type="PROSITE" id="PS51679">
    <property type="entry name" value="SAM_MT_C5"/>
    <property type="match status" value="1"/>
</dbReference>
<evidence type="ECO:0000256" key="2">
    <source>
        <dbReference type="ARBA" id="ARBA00022603"/>
    </source>
</evidence>
<dbReference type="EC" id="2.1.1.37" evidence="1"/>
<accession>A0A9P5LA33</accession>
<feature type="region of interest" description="Disordered" evidence="6">
    <location>
        <begin position="467"/>
        <end position="515"/>
    </location>
</feature>
<evidence type="ECO:0000256" key="6">
    <source>
        <dbReference type="SAM" id="MobiDB-lite"/>
    </source>
</evidence>
<sequence>MRHLHTDSDHDDVQFLTERSTAWPRRARDGSTSTLCSSPAPAFQEIRDEVIDLTADLGMVGHGLLREGEFALETLRVSDSVIKPGMFLEVRQFLVGEYQVDFMLVRIITRCRSTGKVNIRGVPFSRTRSVLNKLPKKANEVCMILYFEDGDSSKPEELVDVCAGGVSRGAQMAGFKVEYAVDKAEEVWDTYKTNFPDTQLFKMSLDEFLSDPGNGHLRVDVLHFSPPCQYFSPAHTWAAAHDDENIFALFSCNQLLKKTRPRIITVEQTFGLTHSRHAEYCRAFLGDFTQFGYSVRWKVVRLCTWGAAQDRKRLIIIAAAPGERLPPFPAATHSQDGEGGLLPYNSIQRALGGVRRGDDLHDLQNVKYYQTRRPSYDPRRLAGTITTGGNEVYFPDGTRDLTLRELASLQGFPKNHTFLGTKTSIKRQIGNAFPPNTVRVLYRHIEEWLLKNDGMQPYQLREELVVVDDESDESDESMDIRENSENRQASPEMDEDLMEIPNGNSDDPVEVDQDSDCMIIDLT</sequence>
<evidence type="ECO:0000256" key="3">
    <source>
        <dbReference type="ARBA" id="ARBA00022679"/>
    </source>
</evidence>
<keyword evidence="4 5" id="KW-0949">S-adenosyl-L-methionine</keyword>
<keyword evidence="8" id="KW-1185">Reference proteome</keyword>
<dbReference type="InterPro" id="IPR001525">
    <property type="entry name" value="C5_MeTfrase"/>
</dbReference>
<keyword evidence="3 5" id="KW-0808">Transferase</keyword>
<evidence type="ECO:0000256" key="5">
    <source>
        <dbReference type="PROSITE-ProRule" id="PRU01016"/>
    </source>
</evidence>
<evidence type="ECO:0000313" key="8">
    <source>
        <dbReference type="Proteomes" id="UP000722485"/>
    </source>
</evidence>
<dbReference type="InterPro" id="IPR029063">
    <property type="entry name" value="SAM-dependent_MTases_sf"/>
</dbReference>
<feature type="compositionally biased region" description="Acidic residues" evidence="6">
    <location>
        <begin position="467"/>
        <end position="477"/>
    </location>
</feature>
<dbReference type="EMBL" id="JAANBB010000157">
    <property type="protein sequence ID" value="KAF7548144.1"/>
    <property type="molecule type" value="Genomic_DNA"/>
</dbReference>
<dbReference type="Gene3D" id="3.90.120.10">
    <property type="entry name" value="DNA Methylase, subunit A, domain 2"/>
    <property type="match status" value="1"/>
</dbReference>
<dbReference type="PANTHER" id="PTHR10629">
    <property type="entry name" value="CYTOSINE-SPECIFIC METHYLTRANSFERASE"/>
    <property type="match status" value="1"/>
</dbReference>
<evidence type="ECO:0000313" key="7">
    <source>
        <dbReference type="EMBL" id="KAF7548144.1"/>
    </source>
</evidence>
<feature type="active site" evidence="5">
    <location>
        <position position="228"/>
    </location>
</feature>
<comment type="similarity">
    <text evidence="5">Belongs to the class I-like SAM-binding methyltransferase superfamily. C5-methyltransferase family.</text>
</comment>
<dbReference type="GO" id="GO:0003677">
    <property type="term" value="F:DNA binding"/>
    <property type="evidence" value="ECO:0007669"/>
    <property type="project" value="TreeGrafter"/>
</dbReference>
<evidence type="ECO:0000256" key="4">
    <source>
        <dbReference type="ARBA" id="ARBA00022691"/>
    </source>
</evidence>
<organism evidence="7 8">
    <name type="scientific">Cylindrodendrum hubeiense</name>
    <dbReference type="NCBI Taxonomy" id="595255"/>
    <lineage>
        <taxon>Eukaryota</taxon>
        <taxon>Fungi</taxon>
        <taxon>Dikarya</taxon>
        <taxon>Ascomycota</taxon>
        <taxon>Pezizomycotina</taxon>
        <taxon>Sordariomycetes</taxon>
        <taxon>Hypocreomycetidae</taxon>
        <taxon>Hypocreales</taxon>
        <taxon>Nectriaceae</taxon>
        <taxon>Cylindrodendrum</taxon>
    </lineage>
</organism>
<dbReference type="Pfam" id="PF00145">
    <property type="entry name" value="DNA_methylase"/>
    <property type="match status" value="2"/>
</dbReference>
<dbReference type="GO" id="GO:0044027">
    <property type="term" value="P:negative regulation of gene expression via chromosomal CpG island methylation"/>
    <property type="evidence" value="ECO:0007669"/>
    <property type="project" value="TreeGrafter"/>
</dbReference>
<protein>
    <recommendedName>
        <fullName evidence="1">DNA (cytosine-5-)-methyltransferase</fullName>
        <ecNumber evidence="1">2.1.1.37</ecNumber>
    </recommendedName>
</protein>
<dbReference type="InterPro" id="IPR031303">
    <property type="entry name" value="C5_meth_CS"/>
</dbReference>
<dbReference type="SUPFAM" id="SSF53335">
    <property type="entry name" value="S-adenosyl-L-methionine-dependent methyltransferases"/>
    <property type="match status" value="1"/>
</dbReference>
<proteinExistence type="inferred from homology"/>
<comment type="caution">
    <text evidence="7">The sequence shown here is derived from an EMBL/GenBank/DDBJ whole genome shotgun (WGS) entry which is preliminary data.</text>
</comment>
<dbReference type="PANTHER" id="PTHR10629:SF52">
    <property type="entry name" value="DNA (CYTOSINE-5)-METHYLTRANSFERASE 1"/>
    <property type="match status" value="1"/>
</dbReference>
<dbReference type="Proteomes" id="UP000722485">
    <property type="component" value="Unassembled WGS sequence"/>
</dbReference>
<name>A0A9P5LA33_9HYPO</name>
<gene>
    <name evidence="7" type="ORF">G7Z17_g7246</name>
</gene>
<dbReference type="Gene3D" id="3.40.50.150">
    <property type="entry name" value="Vaccinia Virus protein VP39"/>
    <property type="match status" value="1"/>
</dbReference>
<dbReference type="GO" id="GO:0003886">
    <property type="term" value="F:DNA (cytosine-5-)-methyltransferase activity"/>
    <property type="evidence" value="ECO:0007669"/>
    <property type="project" value="UniProtKB-EC"/>
</dbReference>
<dbReference type="InterPro" id="IPR050390">
    <property type="entry name" value="C5-Methyltransferase"/>
</dbReference>
<evidence type="ECO:0000256" key="1">
    <source>
        <dbReference type="ARBA" id="ARBA00011975"/>
    </source>
</evidence>
<dbReference type="PROSITE" id="PS00095">
    <property type="entry name" value="C5_MTASE_2"/>
    <property type="match status" value="1"/>
</dbReference>
<dbReference type="GO" id="GO:0005634">
    <property type="term" value="C:nucleus"/>
    <property type="evidence" value="ECO:0007669"/>
    <property type="project" value="TreeGrafter"/>
</dbReference>
<dbReference type="AlphaFoldDB" id="A0A9P5LA33"/>
<keyword evidence="2 5" id="KW-0489">Methyltransferase</keyword>